<accession>A0ACB0J3Q2</accession>
<sequence>MAEWKAELCQNSARCKYLNHIRGLSLVKHLRWYPGPEKLFPKSTKEEWISVRDDGLGDSMQTTHLHGETGSQIRCRKLCW</sequence>
<keyword evidence="2" id="KW-1185">Reference proteome</keyword>
<name>A0ACB0J3Q2_TRIPR</name>
<evidence type="ECO:0000313" key="1">
    <source>
        <dbReference type="EMBL" id="CAJ2638861.1"/>
    </source>
</evidence>
<gene>
    <name evidence="1" type="ORF">MILVUS5_LOCUS8997</name>
</gene>
<comment type="caution">
    <text evidence="1">The sequence shown here is derived from an EMBL/GenBank/DDBJ whole genome shotgun (WGS) entry which is preliminary data.</text>
</comment>
<protein>
    <submittedName>
        <fullName evidence="1">Uncharacterized protein</fullName>
    </submittedName>
</protein>
<proteinExistence type="predicted"/>
<dbReference type="Proteomes" id="UP001177021">
    <property type="component" value="Unassembled WGS sequence"/>
</dbReference>
<dbReference type="EMBL" id="CASHSV030000024">
    <property type="protein sequence ID" value="CAJ2638861.1"/>
    <property type="molecule type" value="Genomic_DNA"/>
</dbReference>
<organism evidence="1 2">
    <name type="scientific">Trifolium pratense</name>
    <name type="common">Red clover</name>
    <dbReference type="NCBI Taxonomy" id="57577"/>
    <lineage>
        <taxon>Eukaryota</taxon>
        <taxon>Viridiplantae</taxon>
        <taxon>Streptophyta</taxon>
        <taxon>Embryophyta</taxon>
        <taxon>Tracheophyta</taxon>
        <taxon>Spermatophyta</taxon>
        <taxon>Magnoliopsida</taxon>
        <taxon>eudicotyledons</taxon>
        <taxon>Gunneridae</taxon>
        <taxon>Pentapetalae</taxon>
        <taxon>rosids</taxon>
        <taxon>fabids</taxon>
        <taxon>Fabales</taxon>
        <taxon>Fabaceae</taxon>
        <taxon>Papilionoideae</taxon>
        <taxon>50 kb inversion clade</taxon>
        <taxon>NPAAA clade</taxon>
        <taxon>Hologalegina</taxon>
        <taxon>IRL clade</taxon>
        <taxon>Trifolieae</taxon>
        <taxon>Trifolium</taxon>
    </lineage>
</organism>
<evidence type="ECO:0000313" key="2">
    <source>
        <dbReference type="Proteomes" id="UP001177021"/>
    </source>
</evidence>
<reference evidence="1" key="1">
    <citation type="submission" date="2023-10" db="EMBL/GenBank/DDBJ databases">
        <authorList>
            <person name="Rodriguez Cubillos JULIANA M."/>
            <person name="De Vega J."/>
        </authorList>
    </citation>
    <scope>NUCLEOTIDE SEQUENCE</scope>
</reference>